<dbReference type="GO" id="GO:0006412">
    <property type="term" value="P:translation"/>
    <property type="evidence" value="ECO:0007669"/>
    <property type="project" value="UniProtKB-UniRule"/>
</dbReference>
<dbReference type="AlphaFoldDB" id="A0A2Z2LF36"/>
<keyword evidence="1 3" id="KW-0689">Ribosomal protein</keyword>
<dbReference type="GO" id="GO:0070180">
    <property type="term" value="F:large ribosomal subunit rRNA binding"/>
    <property type="evidence" value="ECO:0007669"/>
    <property type="project" value="TreeGrafter"/>
</dbReference>
<keyword evidence="7" id="KW-1185">Reference proteome</keyword>
<name>A0A2Z2LF36_9RICK</name>
<keyword evidence="3 5" id="KW-0699">rRNA-binding</keyword>
<dbReference type="OrthoDB" id="9806379at2"/>
<evidence type="ECO:0000256" key="1">
    <source>
        <dbReference type="ARBA" id="ARBA00022980"/>
    </source>
</evidence>
<organism evidence="6 7">
    <name type="scientific">Anaplasma ovis str. Haibei</name>
    <dbReference type="NCBI Taxonomy" id="1248439"/>
    <lineage>
        <taxon>Bacteria</taxon>
        <taxon>Pseudomonadati</taxon>
        <taxon>Pseudomonadota</taxon>
        <taxon>Alphaproteobacteria</taxon>
        <taxon>Rickettsiales</taxon>
        <taxon>Anaplasmataceae</taxon>
        <taxon>Anaplasma</taxon>
    </lineage>
</organism>
<dbReference type="Proteomes" id="UP000259762">
    <property type="component" value="Chromosome"/>
</dbReference>
<dbReference type="CDD" id="cd00337">
    <property type="entry name" value="Ribosomal_uL14"/>
    <property type="match status" value="1"/>
</dbReference>
<evidence type="ECO:0000313" key="6">
    <source>
        <dbReference type="EMBL" id="ASI47831.1"/>
    </source>
</evidence>
<dbReference type="GO" id="GO:0022625">
    <property type="term" value="C:cytosolic large ribosomal subunit"/>
    <property type="evidence" value="ECO:0007669"/>
    <property type="project" value="TreeGrafter"/>
</dbReference>
<dbReference type="SMART" id="SM01374">
    <property type="entry name" value="Ribosomal_L14"/>
    <property type="match status" value="1"/>
</dbReference>
<comment type="subunit">
    <text evidence="3">Part of the 50S ribosomal subunit. Forms a cluster with proteins L3 and L19. In the 70S ribosome, L14 and L19 interact and together make contacts with the 16S rRNA in bridges B5 and B8.</text>
</comment>
<sequence length="119" mass="12666">MIQKNAILDVADNSGARKVLCIGFLGGKKRAVVGDVIVVSARVVAPRGKVNKGKVYKAVVVRTKGPIRRLDGSIIRFSSNAVVLVNDQGDPLGTRVFGPVRKLPVGEFTKVMSLAVEVL</sequence>
<comment type="function">
    <text evidence="3 5">Binds to 23S rRNA. Forms part of two intersubunit bridges in the 70S ribosome.</text>
</comment>
<dbReference type="HAMAP" id="MF_01367">
    <property type="entry name" value="Ribosomal_uL14"/>
    <property type="match status" value="1"/>
</dbReference>
<dbReference type="InterPro" id="IPR019972">
    <property type="entry name" value="Ribosomal_uL14_CS"/>
</dbReference>
<dbReference type="KEGG" id="aoh:AOV_03280"/>
<accession>A0A2Z2LF36</accession>
<dbReference type="InterPro" id="IPR005745">
    <property type="entry name" value="Ribosomal_uL14_bac-type"/>
</dbReference>
<protein>
    <recommendedName>
        <fullName evidence="3">Large ribosomal subunit protein uL14</fullName>
    </recommendedName>
</protein>
<dbReference type="InterPro" id="IPR000218">
    <property type="entry name" value="Ribosomal_uL14"/>
</dbReference>
<dbReference type="PROSITE" id="PS00049">
    <property type="entry name" value="RIBOSOMAL_L14"/>
    <property type="match status" value="1"/>
</dbReference>
<dbReference type="PANTHER" id="PTHR11761:SF3">
    <property type="entry name" value="LARGE RIBOSOMAL SUBUNIT PROTEIN UL14M"/>
    <property type="match status" value="1"/>
</dbReference>
<evidence type="ECO:0000313" key="7">
    <source>
        <dbReference type="Proteomes" id="UP000259762"/>
    </source>
</evidence>
<dbReference type="InterPro" id="IPR036853">
    <property type="entry name" value="Ribosomal_uL14_sf"/>
</dbReference>
<proteinExistence type="inferred from homology"/>
<dbReference type="PANTHER" id="PTHR11761">
    <property type="entry name" value="50S/60S RIBOSOMAL PROTEIN L14/L23"/>
    <property type="match status" value="1"/>
</dbReference>
<reference evidence="7" key="1">
    <citation type="submission" date="2018-06" db="EMBL/GenBank/DDBJ databases">
        <title>The Anaplasma ovis genome reveals a high proportion of pseudogenes.</title>
        <authorList>
            <person name="Liu Z."/>
            <person name="Peasley A.M."/>
            <person name="Yang J."/>
            <person name="Li Y."/>
            <person name="Guan G."/>
            <person name="Luo J."/>
            <person name="Yin H."/>
            <person name="Brayton K.A."/>
        </authorList>
    </citation>
    <scope>NUCLEOTIDE SEQUENCE [LARGE SCALE GENOMIC DNA]</scope>
    <source>
        <strain evidence="7">Haibei</strain>
    </source>
</reference>
<dbReference type="EMBL" id="CP015994">
    <property type="protein sequence ID" value="ASI47831.1"/>
    <property type="molecule type" value="Genomic_DNA"/>
</dbReference>
<evidence type="ECO:0000256" key="4">
    <source>
        <dbReference type="RuleBase" id="RU003949"/>
    </source>
</evidence>
<dbReference type="NCBIfam" id="TIGR01067">
    <property type="entry name" value="rplN_bact"/>
    <property type="match status" value="1"/>
</dbReference>
<evidence type="ECO:0000256" key="2">
    <source>
        <dbReference type="ARBA" id="ARBA00023274"/>
    </source>
</evidence>
<dbReference type="Pfam" id="PF00238">
    <property type="entry name" value="Ribosomal_L14"/>
    <property type="match status" value="1"/>
</dbReference>
<dbReference type="Gene3D" id="2.40.150.20">
    <property type="entry name" value="Ribosomal protein L14"/>
    <property type="match status" value="1"/>
</dbReference>
<evidence type="ECO:0000256" key="3">
    <source>
        <dbReference type="HAMAP-Rule" id="MF_01367"/>
    </source>
</evidence>
<keyword evidence="2 3" id="KW-0687">Ribonucleoprotein</keyword>
<evidence type="ECO:0000256" key="5">
    <source>
        <dbReference type="RuleBase" id="RU003950"/>
    </source>
</evidence>
<comment type="similarity">
    <text evidence="3 4">Belongs to the universal ribosomal protein uL14 family.</text>
</comment>
<dbReference type="RefSeq" id="WP_075139121.1">
    <property type="nucleotide sequence ID" value="NZ_CP015994.1"/>
</dbReference>
<gene>
    <name evidence="3" type="primary">rplN</name>
    <name evidence="6" type="ORF">AOV_03280</name>
</gene>
<dbReference type="SUPFAM" id="SSF50193">
    <property type="entry name" value="Ribosomal protein L14"/>
    <property type="match status" value="1"/>
</dbReference>
<dbReference type="GO" id="GO:0003735">
    <property type="term" value="F:structural constituent of ribosome"/>
    <property type="evidence" value="ECO:0007669"/>
    <property type="project" value="InterPro"/>
</dbReference>
<reference evidence="6 7" key="2">
    <citation type="journal article" date="2019" name="BMC Genomics">
        <title>The Anaplasma ovis genome reveals a high proportion of pseudogenes.</title>
        <authorList>
            <person name="Liu Z."/>
            <person name="Peasley A.M."/>
            <person name="Yang J."/>
            <person name="Li Y."/>
            <person name="Guan G."/>
            <person name="Luo J."/>
            <person name="Yin H."/>
            <person name="Brayton K.A."/>
        </authorList>
    </citation>
    <scope>NUCLEOTIDE SEQUENCE [LARGE SCALE GENOMIC DNA]</scope>
    <source>
        <strain evidence="6 7">Haibei</strain>
    </source>
</reference>
<keyword evidence="3 5" id="KW-0694">RNA-binding</keyword>